<keyword evidence="2" id="KW-1185">Reference proteome</keyword>
<dbReference type="AlphaFoldDB" id="A0A7W7K3M5"/>
<evidence type="ECO:0000313" key="2">
    <source>
        <dbReference type="Proteomes" id="UP000575241"/>
    </source>
</evidence>
<reference evidence="1 2" key="1">
    <citation type="submission" date="2020-08" db="EMBL/GenBank/DDBJ databases">
        <title>Functional genomics of gut bacteria from endangered species of beetles.</title>
        <authorList>
            <person name="Carlos-Shanley C."/>
        </authorList>
    </citation>
    <scope>NUCLEOTIDE SEQUENCE [LARGE SCALE GENOMIC DNA]</scope>
    <source>
        <strain evidence="1 2">S00224</strain>
    </source>
</reference>
<organism evidence="1 2">
    <name type="scientific">Sphingomonas kyeonggiensis</name>
    <dbReference type="NCBI Taxonomy" id="1268553"/>
    <lineage>
        <taxon>Bacteria</taxon>
        <taxon>Pseudomonadati</taxon>
        <taxon>Pseudomonadota</taxon>
        <taxon>Alphaproteobacteria</taxon>
        <taxon>Sphingomonadales</taxon>
        <taxon>Sphingomonadaceae</taxon>
        <taxon>Sphingomonas</taxon>
    </lineage>
</organism>
<dbReference type="Proteomes" id="UP000575241">
    <property type="component" value="Unassembled WGS sequence"/>
</dbReference>
<name>A0A7W7K3M5_9SPHN</name>
<proteinExistence type="predicted"/>
<sequence length="340" mass="34710">MTLIVASKPVFQPAGLSQPALLVLSCIDGGNEWLAHAIQAPRVYAFDDEMALVVAAQQGLHGMPLVLLPKLGLLAGAARLIALSAADLRLLMAVEAGSEDAATTAAAQTLLAGEALYTAADLAAVDTLLKSLGVAGAPLFQALSLGDRIALLDLKAQLAADGAPTAAAQKAAARFAIDWAYGPVEFVDYLGAFLALTAGSSPLGADDARAALAALAPMLFDALDCPAVAGFVAPEAVAGAVAGWIRTGRRIGFPRLSRGVWQLVVHGGYRGETGTAGQALVDAHLDQAKAFLTRASLDRARLAQDGGTAHFAAREPDQPGEVGLQLDATGAITLEHFAPA</sequence>
<accession>A0A7W7K3M5</accession>
<evidence type="ECO:0000313" key="1">
    <source>
        <dbReference type="EMBL" id="MBB4840446.1"/>
    </source>
</evidence>
<protein>
    <submittedName>
        <fullName evidence="1">Putative membrane protein</fullName>
    </submittedName>
</protein>
<comment type="caution">
    <text evidence="1">The sequence shown here is derived from an EMBL/GenBank/DDBJ whole genome shotgun (WGS) entry which is preliminary data.</text>
</comment>
<dbReference type="RefSeq" id="WP_184168909.1">
    <property type="nucleotide sequence ID" value="NZ_JACHLN010000003.1"/>
</dbReference>
<gene>
    <name evidence="1" type="ORF">HNP52_003538</name>
</gene>
<dbReference type="EMBL" id="JACHLN010000003">
    <property type="protein sequence ID" value="MBB4840446.1"/>
    <property type="molecule type" value="Genomic_DNA"/>
</dbReference>